<dbReference type="PROSITE" id="PS51257">
    <property type="entry name" value="PROKAR_LIPOPROTEIN"/>
    <property type="match status" value="1"/>
</dbReference>
<dbReference type="Pfam" id="PF14125">
    <property type="entry name" value="DUF4292"/>
    <property type="match status" value="1"/>
</dbReference>
<protein>
    <submittedName>
        <fullName evidence="1">DUF4292 domain-containing protein</fullName>
    </submittedName>
</protein>
<reference evidence="1" key="2">
    <citation type="journal article" date="2021" name="PeerJ">
        <title>Extensive microbial diversity within the chicken gut microbiome revealed by metagenomics and culture.</title>
        <authorList>
            <person name="Gilroy R."/>
            <person name="Ravi A."/>
            <person name="Getino M."/>
            <person name="Pursley I."/>
            <person name="Horton D.L."/>
            <person name="Alikhan N.F."/>
            <person name="Baker D."/>
            <person name="Gharbi K."/>
            <person name="Hall N."/>
            <person name="Watson M."/>
            <person name="Adriaenssens E.M."/>
            <person name="Foster-Nyarko E."/>
            <person name="Jarju S."/>
            <person name="Secka A."/>
            <person name="Antonio M."/>
            <person name="Oren A."/>
            <person name="Chaudhuri R.R."/>
            <person name="La Ragione R."/>
            <person name="Hildebrand F."/>
            <person name="Pallen M.J."/>
        </authorList>
    </citation>
    <scope>NUCLEOTIDE SEQUENCE</scope>
    <source>
        <strain evidence="1">2889</strain>
    </source>
</reference>
<comment type="caution">
    <text evidence="1">The sequence shown here is derived from an EMBL/GenBank/DDBJ whole genome shotgun (WGS) entry which is preliminary data.</text>
</comment>
<reference evidence="1" key="1">
    <citation type="submission" date="2020-10" db="EMBL/GenBank/DDBJ databases">
        <authorList>
            <person name="Gilroy R."/>
        </authorList>
    </citation>
    <scope>NUCLEOTIDE SEQUENCE</scope>
    <source>
        <strain evidence="1">2889</strain>
    </source>
</reference>
<dbReference type="InterPro" id="IPR025634">
    <property type="entry name" value="DUF4292"/>
</dbReference>
<accession>A0A9D9H0R5</accession>
<proteinExistence type="predicted"/>
<evidence type="ECO:0000313" key="2">
    <source>
        <dbReference type="Proteomes" id="UP000823612"/>
    </source>
</evidence>
<gene>
    <name evidence="1" type="ORF">IAB08_02150</name>
</gene>
<sequence>MERIESIARKNGSKRKVLKGLGLCIALLGAVSCQSDRTDKGWMEQSFDLATEIPATAQDSARFILEQSMQHNAQFQTFASNLNAKLKLGGLRIGMGGQIRIADDSIVWAVIHKMGMELTRLKLTPDSLLMYSKAGNMAAVYTDSEDSLIEPVMPLIFRLCQNMLLQKTDTLLFNNPLELSRNKKKLWEIRGISEDSLSWTVLIDPQDFRTTRLDVALKDGNSEMQASFQYPDRKTMDIRLAQDRKELIHVEITYTDPQWDIPLAFPFQIPASVPVMNNHGLIKSMQKVENDFVHPAIR</sequence>
<dbReference type="AlphaFoldDB" id="A0A9D9H0R5"/>
<evidence type="ECO:0000313" key="1">
    <source>
        <dbReference type="EMBL" id="MBO8432081.1"/>
    </source>
</evidence>
<organism evidence="1 2">
    <name type="scientific">Candidatus Pullibacteroides excrementavium</name>
    <dbReference type="NCBI Taxonomy" id="2840905"/>
    <lineage>
        <taxon>Bacteria</taxon>
        <taxon>Pseudomonadati</taxon>
        <taxon>Bacteroidota</taxon>
        <taxon>Bacteroidia</taxon>
        <taxon>Bacteroidales</taxon>
        <taxon>Candidatus Pullibacteroides</taxon>
    </lineage>
</organism>
<name>A0A9D9H0R5_9BACT</name>
<dbReference type="EMBL" id="JADIMZ010000029">
    <property type="protein sequence ID" value="MBO8432081.1"/>
    <property type="molecule type" value="Genomic_DNA"/>
</dbReference>
<dbReference type="Proteomes" id="UP000823612">
    <property type="component" value="Unassembled WGS sequence"/>
</dbReference>